<dbReference type="InterPro" id="IPR006949">
    <property type="entry name" value="Barrel_Baseplate_J-like"/>
</dbReference>
<dbReference type="HOGENOM" id="CLU_039609_1_0_4"/>
<accession>A0A0H3LS86</accession>
<dbReference type="Pfam" id="PF04865">
    <property type="entry name" value="Baseplate_J"/>
    <property type="match status" value="1"/>
</dbReference>
<name>A0A0H3LS86_BORBR</name>
<dbReference type="eggNOG" id="COG3299">
    <property type="taxonomic scope" value="Bacteria"/>
</dbReference>
<sequence length="356" mass="37755">MMPYIVPTFEQTRGKLLRDLKNLRPDVDIGPDSDWYIRATSVASCAEGLYAHQGWIVKQIFPDTADTEYLELHAALKGLNRKPAVAASGTITLTGEVGREAPAGLEAKAADGRVFVTTISIVIGEAGSAEVAAVAAVAGVAGNTSPGATLTLGAAPLRIDSRATVVSMLGGVERETDTELLARLLEIIRRPPAGGNKYDFRRWAMEVPGVTNAFAYPLRRGLGTIDVAVISGSGLPSEDILQAVRDHIEDVRPVAGKSSVIFAPTERFVDLSVQVALKGLTLAEAEVSIGDVLQGQFGVLSPGETWIRSQAEALISNIAGVTDRQILIPGVNVVPVVDAEVVEWLRRGTLTIEAME</sequence>
<dbReference type="PANTHER" id="PTHR37829">
    <property type="entry name" value="PHAGE-LIKE ELEMENT PBSX PROTEIN XKDT"/>
    <property type="match status" value="1"/>
</dbReference>
<proteinExistence type="predicted"/>
<organism evidence="3 4">
    <name type="scientific">Bordetella bronchiseptica (strain ATCC BAA-588 / NCTC 13252 / RB50)</name>
    <name type="common">Alcaligenes bronchisepticus</name>
    <dbReference type="NCBI Taxonomy" id="257310"/>
    <lineage>
        <taxon>Bacteria</taxon>
        <taxon>Pseudomonadati</taxon>
        <taxon>Pseudomonadota</taxon>
        <taxon>Betaproteobacteria</taxon>
        <taxon>Burkholderiales</taxon>
        <taxon>Alcaligenaceae</taxon>
        <taxon>Bordetella</taxon>
    </lineage>
</organism>
<dbReference type="InterPro" id="IPR058531">
    <property type="entry name" value="Baseplate_J_M"/>
</dbReference>
<evidence type="ECO:0000259" key="1">
    <source>
        <dbReference type="Pfam" id="PF04865"/>
    </source>
</evidence>
<protein>
    <submittedName>
        <fullName evidence="3">Phage tail protein</fullName>
    </submittedName>
</protein>
<dbReference type="KEGG" id="bbr:BB3612"/>
<feature type="domain" description="Baseplate J-like central" evidence="2">
    <location>
        <begin position="192"/>
        <end position="256"/>
    </location>
</feature>
<dbReference type="PANTHER" id="PTHR37829:SF3">
    <property type="entry name" value="PROTEIN JAYE-RELATED"/>
    <property type="match status" value="1"/>
</dbReference>
<dbReference type="AlphaFoldDB" id="A0A0H3LS86"/>
<feature type="domain" description="Baseplate protein J-like barrel" evidence="1">
    <location>
        <begin position="90"/>
        <end position="171"/>
    </location>
</feature>
<evidence type="ECO:0000313" key="4">
    <source>
        <dbReference type="Proteomes" id="UP000001027"/>
    </source>
</evidence>
<dbReference type="EMBL" id="BX640448">
    <property type="protein sequence ID" value="CAE35585.1"/>
    <property type="molecule type" value="Genomic_DNA"/>
</dbReference>
<dbReference type="Pfam" id="PF26078">
    <property type="entry name" value="Baseplate_J_M"/>
    <property type="match status" value="1"/>
</dbReference>
<evidence type="ECO:0000259" key="2">
    <source>
        <dbReference type="Pfam" id="PF26078"/>
    </source>
</evidence>
<gene>
    <name evidence="3" type="ordered locus">BB3612</name>
</gene>
<dbReference type="Proteomes" id="UP000001027">
    <property type="component" value="Chromosome"/>
</dbReference>
<evidence type="ECO:0000313" key="3">
    <source>
        <dbReference type="EMBL" id="CAE35585.1"/>
    </source>
</evidence>
<dbReference type="InterPro" id="IPR052399">
    <property type="entry name" value="Phage_Baseplate_Assmbl_Protein"/>
</dbReference>
<reference evidence="3 4" key="1">
    <citation type="journal article" date="2003" name="Nat. Genet.">
        <title>Comparative analysis of the genome sequences of Bordetella pertussis, Bordetella parapertussis and Bordetella bronchiseptica.</title>
        <authorList>
            <person name="Parkhill J."/>
            <person name="Sebaihia M."/>
            <person name="Preston A."/>
            <person name="Murphy L.D."/>
            <person name="Thomson N.R."/>
            <person name="Harris D.E."/>
            <person name="Holden M.T.G."/>
            <person name="Churcher C.M."/>
            <person name="Bentley S.D."/>
            <person name="Mungall K.L."/>
            <person name="Cerdeno-Tarraga A.-M."/>
            <person name="Temple L."/>
            <person name="James K.D."/>
            <person name="Harris B."/>
            <person name="Quail M.A."/>
            <person name="Achtman M."/>
            <person name="Atkin R."/>
            <person name="Baker S."/>
            <person name="Basham D."/>
            <person name="Bason N."/>
            <person name="Cherevach I."/>
            <person name="Chillingworth T."/>
            <person name="Collins M."/>
            <person name="Cronin A."/>
            <person name="Davis P."/>
            <person name="Doggett J."/>
            <person name="Feltwell T."/>
            <person name="Goble A."/>
            <person name="Hamlin N."/>
            <person name="Hauser H."/>
            <person name="Holroyd S."/>
            <person name="Jagels K."/>
            <person name="Leather S."/>
            <person name="Moule S."/>
            <person name="Norberczak H."/>
            <person name="O'Neil S."/>
            <person name="Ormond D."/>
            <person name="Price C."/>
            <person name="Rabbinowitsch E."/>
            <person name="Rutter S."/>
            <person name="Sanders M."/>
            <person name="Saunders D."/>
            <person name="Seeger K."/>
            <person name="Sharp S."/>
            <person name="Simmonds M."/>
            <person name="Skelton J."/>
            <person name="Squares R."/>
            <person name="Squares S."/>
            <person name="Stevens K."/>
            <person name="Unwin L."/>
            <person name="Whitehead S."/>
            <person name="Barrell B.G."/>
            <person name="Maskell D.J."/>
        </authorList>
    </citation>
    <scope>NUCLEOTIDE SEQUENCE [LARGE SCALE GENOMIC DNA]</scope>
    <source>
        <strain evidence="3 4">ATCC BAA-588 / NCTC 13252 / RB50</strain>
    </source>
</reference>